<dbReference type="AlphaFoldDB" id="A0A1Y1YH29"/>
<protein>
    <recommendedName>
        <fullName evidence="4">Tropomyosin</fullName>
    </recommendedName>
</protein>
<organism evidence="2 3">
    <name type="scientific">Clohesyomyces aquaticus</name>
    <dbReference type="NCBI Taxonomy" id="1231657"/>
    <lineage>
        <taxon>Eukaryota</taxon>
        <taxon>Fungi</taxon>
        <taxon>Dikarya</taxon>
        <taxon>Ascomycota</taxon>
        <taxon>Pezizomycotina</taxon>
        <taxon>Dothideomycetes</taxon>
        <taxon>Pleosporomycetidae</taxon>
        <taxon>Pleosporales</taxon>
        <taxon>Lindgomycetaceae</taxon>
        <taxon>Clohesyomyces</taxon>
    </lineage>
</organism>
<evidence type="ECO:0008006" key="4">
    <source>
        <dbReference type="Google" id="ProtNLM"/>
    </source>
</evidence>
<sequence>MPGNNANSNRYGSARIVKRGASNIMEGPTHKFVVGVSSSAKDVILSALNNAIDEQSRQHDVEKRDLEKKHDDEKKAFEATVQMLKDEVAALQWDMQTKTGEIGDRDFRIEALKVENNEVKEELVAMKVKMENKDTQLADKTSTTDTLKMEKDGLKEEVTAKTMDWWDSNIDALEVEYNSLKARLQIAQGVAETQSSIIDALESEGRSMEHALECDEKIMERELECESCLKKTYKTYRKLQESNEKPFNMANTYYKAGPLKMTPKQTKEMDKLKGTLLEELSGYEEVFDAESQSK</sequence>
<evidence type="ECO:0000313" key="2">
    <source>
        <dbReference type="EMBL" id="ORX97026.1"/>
    </source>
</evidence>
<gene>
    <name evidence="2" type="ORF">BCR34DRAFT_607451</name>
</gene>
<keyword evidence="3" id="KW-1185">Reference proteome</keyword>
<proteinExistence type="predicted"/>
<dbReference type="Proteomes" id="UP000193144">
    <property type="component" value="Unassembled WGS sequence"/>
</dbReference>
<dbReference type="EMBL" id="MCFA01000243">
    <property type="protein sequence ID" value="ORX97026.1"/>
    <property type="molecule type" value="Genomic_DNA"/>
</dbReference>
<reference evidence="2 3" key="1">
    <citation type="submission" date="2016-07" db="EMBL/GenBank/DDBJ databases">
        <title>Pervasive Adenine N6-methylation of Active Genes in Fungi.</title>
        <authorList>
            <consortium name="DOE Joint Genome Institute"/>
            <person name="Mondo S.J."/>
            <person name="Dannebaum R.O."/>
            <person name="Kuo R.C."/>
            <person name="Labutti K."/>
            <person name="Haridas S."/>
            <person name="Kuo A."/>
            <person name="Salamov A."/>
            <person name="Ahrendt S.R."/>
            <person name="Lipzen A."/>
            <person name="Sullivan W."/>
            <person name="Andreopoulos W.B."/>
            <person name="Clum A."/>
            <person name="Lindquist E."/>
            <person name="Daum C."/>
            <person name="Ramamoorthy G.K."/>
            <person name="Gryganskyi A."/>
            <person name="Culley D."/>
            <person name="Magnuson J.K."/>
            <person name="James T.Y."/>
            <person name="O'Malley M.A."/>
            <person name="Stajich J.E."/>
            <person name="Spatafora J.W."/>
            <person name="Visel A."/>
            <person name="Grigoriev I.V."/>
        </authorList>
    </citation>
    <scope>NUCLEOTIDE SEQUENCE [LARGE SCALE GENOMIC DNA]</scope>
    <source>
        <strain evidence="2 3">CBS 115471</strain>
    </source>
</reference>
<name>A0A1Y1YH29_9PLEO</name>
<feature type="coiled-coil region" evidence="1">
    <location>
        <begin position="109"/>
        <end position="136"/>
    </location>
</feature>
<keyword evidence="1" id="KW-0175">Coiled coil</keyword>
<comment type="caution">
    <text evidence="2">The sequence shown here is derived from an EMBL/GenBank/DDBJ whole genome shotgun (WGS) entry which is preliminary data.</text>
</comment>
<evidence type="ECO:0000313" key="3">
    <source>
        <dbReference type="Proteomes" id="UP000193144"/>
    </source>
</evidence>
<accession>A0A1Y1YH29</accession>
<evidence type="ECO:0000256" key="1">
    <source>
        <dbReference type="SAM" id="Coils"/>
    </source>
</evidence>